<dbReference type="InterPro" id="IPR000408">
    <property type="entry name" value="Reg_chr_condens"/>
</dbReference>
<protein>
    <recommendedName>
        <fullName evidence="6">RCC1-like domain-containing protein</fullName>
    </recommendedName>
</protein>
<feature type="compositionally biased region" description="Basic and acidic residues" evidence="5">
    <location>
        <begin position="789"/>
        <end position="801"/>
    </location>
</feature>
<feature type="region of interest" description="Disordered" evidence="5">
    <location>
        <begin position="764"/>
        <end position="801"/>
    </location>
</feature>
<dbReference type="InterPro" id="IPR051553">
    <property type="entry name" value="Ran_GTPase-activating"/>
</dbReference>
<dbReference type="OMA" id="WGQNINE"/>
<sequence>MKGQTQHTEIYVWGNDEFGQLGLGHRYHQDSQRSLNNKNSSLQQPSEEERKLNIPKSCTFQTRIKEVACGEDHSCLLTENGHVYSMGSNQFNKLGVKNLNASNHVHKLGFDYSNTPKLIELLVNYDIVGLSCGWNHSACISSDGLCFTWGQFEYGQLGHGKLSTKNPSGFNFGYQGGLLPTHIEFFEQNMIKIIDVASGGKHSLFLSKSGFVYSMGDNSFGQLGLGNADIQHRSTPTRINYIHNVMKISSGHHSAALTKSGQLFFWGTGVFGSFYEPKVVIDSEIIDVSVGGCFGSALDKDGLVWTWGSNSKGELGVGDYEPRPYPYPVTHLKHKKVLKISCGGAFAIAIGGYREDNINESLFQSQLEQQRNLGILNLDNSQLYNRKGSQQKHDLAYDTGNSYPTQIEEYSQSNKYSSAGYELRDGPVNINISNIEGKARNISPGLNQTEKENSFMPLNEDQISKVIKNLQTKQLKKKKKSNSKSNQSSGKCHGRKRSTSAGTRNNKDTSMIMDKINTLGDYYKSNQVLDRTVQQVLDKERDYLENQLIKEKKENQIKESIIDNLRRDLENLANQLQQVVSLQQTQQIEKVEKKKKKKQQQQTQDQNLLQDSEELFMKDQFIIQLQAQIKEEKKTREDLEYLLGVKDKEIKCLTSQLEKFKEQNKSQHLEKDQTILQLSSQVQQMESQLQKHDKIQYQLQQLNQKIEQENSILKTQKDDYSSKFDALSKEMTSLRQLVQDLQDHQRQMATSQRKQMILDDSQISANVNPLGGGAGSDSQSNSSRLNRFQRPERGQVNEIKDENMKLSEELLNKSANKLLQIMRTPNRQQSPKPIANIENQDKSRKNTLSPYSNKSQTQKRKQQLQKSEPKESKYSHSEQPESGNKHVSRLQNLSEMFQSTKLSQLFKKPAFYSSIRNNTQSNMKENSAVKSPHAKENDASLDNITIEDDKKAKSQNYRLNKSNMTADNTPNTMHRKKESIQEFKAKLVRLERNKNDLENKMKEFEDKIRASNSRLGNNSEI</sequence>
<evidence type="ECO:0000259" key="6">
    <source>
        <dbReference type="Pfam" id="PF25390"/>
    </source>
</evidence>
<keyword evidence="2" id="KW-0677">Repeat</keyword>
<keyword evidence="1" id="KW-0344">Guanine-nucleotide releasing factor</keyword>
<feature type="region of interest" description="Disordered" evidence="5">
    <location>
        <begin position="27"/>
        <end position="50"/>
    </location>
</feature>
<keyword evidence="4" id="KW-0175">Coiled coil</keyword>
<dbReference type="SUPFAM" id="SSF50985">
    <property type="entry name" value="RCC1/BLIP-II"/>
    <property type="match status" value="1"/>
</dbReference>
<organism evidence="7 8">
    <name type="scientific">Stylonychia lemnae</name>
    <name type="common">Ciliate</name>
    <dbReference type="NCBI Taxonomy" id="5949"/>
    <lineage>
        <taxon>Eukaryota</taxon>
        <taxon>Sar</taxon>
        <taxon>Alveolata</taxon>
        <taxon>Ciliophora</taxon>
        <taxon>Intramacronucleata</taxon>
        <taxon>Spirotrichea</taxon>
        <taxon>Stichotrichia</taxon>
        <taxon>Sporadotrichida</taxon>
        <taxon>Oxytrichidae</taxon>
        <taxon>Stylonychinae</taxon>
        <taxon>Stylonychia</taxon>
    </lineage>
</organism>
<evidence type="ECO:0000313" key="8">
    <source>
        <dbReference type="Proteomes" id="UP000039865"/>
    </source>
</evidence>
<dbReference type="InParanoid" id="A0A078B960"/>
<evidence type="ECO:0000256" key="4">
    <source>
        <dbReference type="SAM" id="Coils"/>
    </source>
</evidence>
<feature type="domain" description="RCC1-like" evidence="6">
    <location>
        <begin position="5"/>
        <end position="348"/>
    </location>
</feature>
<feature type="repeat" description="RCC1" evidence="3">
    <location>
        <begin position="8"/>
        <end position="80"/>
    </location>
</feature>
<evidence type="ECO:0000256" key="1">
    <source>
        <dbReference type="ARBA" id="ARBA00022658"/>
    </source>
</evidence>
<feature type="coiled-coil region" evidence="4">
    <location>
        <begin position="555"/>
        <end position="754"/>
    </location>
</feature>
<gene>
    <name evidence="7" type="primary">Contig7013.g7508</name>
    <name evidence="7" type="ORF">STYLEM_19238</name>
</gene>
<feature type="repeat" description="RCC1" evidence="3">
    <location>
        <begin position="210"/>
        <end position="260"/>
    </location>
</feature>
<feature type="compositionally biased region" description="Polar residues" evidence="5">
    <location>
        <begin position="846"/>
        <end position="856"/>
    </location>
</feature>
<dbReference type="InterPro" id="IPR009091">
    <property type="entry name" value="RCC1/BLIP-II"/>
</dbReference>
<reference evidence="7 8" key="1">
    <citation type="submission" date="2014-06" db="EMBL/GenBank/DDBJ databases">
        <authorList>
            <person name="Swart Estienne"/>
        </authorList>
    </citation>
    <scope>NUCLEOTIDE SEQUENCE [LARGE SCALE GENOMIC DNA]</scope>
    <source>
        <strain evidence="7 8">130c</strain>
    </source>
</reference>
<dbReference type="FunCoup" id="A0A078B960">
    <property type="interactions" value="300"/>
</dbReference>
<feature type="compositionally biased region" description="Polar residues" evidence="5">
    <location>
        <begin position="1010"/>
        <end position="1021"/>
    </location>
</feature>
<evidence type="ECO:0000256" key="2">
    <source>
        <dbReference type="ARBA" id="ARBA00022737"/>
    </source>
</evidence>
<feature type="region of interest" description="Disordered" evidence="5">
    <location>
        <begin position="823"/>
        <end position="886"/>
    </location>
</feature>
<dbReference type="PANTHER" id="PTHR45982:SF1">
    <property type="entry name" value="REGULATOR OF CHROMOSOME CONDENSATION"/>
    <property type="match status" value="1"/>
</dbReference>
<feature type="repeat" description="RCC1" evidence="3">
    <location>
        <begin position="261"/>
        <end position="301"/>
    </location>
</feature>
<feature type="region of interest" description="Disordered" evidence="5">
    <location>
        <begin position="440"/>
        <end position="460"/>
    </location>
</feature>
<feature type="region of interest" description="Disordered" evidence="5">
    <location>
        <begin position="472"/>
        <end position="510"/>
    </location>
</feature>
<evidence type="ECO:0000256" key="5">
    <source>
        <dbReference type="SAM" id="MobiDB-lite"/>
    </source>
</evidence>
<feature type="repeat" description="RCC1" evidence="3">
    <location>
        <begin position="144"/>
        <end position="209"/>
    </location>
</feature>
<evidence type="ECO:0000313" key="7">
    <source>
        <dbReference type="EMBL" id="CDW90098.1"/>
    </source>
</evidence>
<dbReference type="EMBL" id="CCKQ01018164">
    <property type="protein sequence ID" value="CDW90098.1"/>
    <property type="molecule type" value="Genomic_DNA"/>
</dbReference>
<dbReference type="PROSITE" id="PS50012">
    <property type="entry name" value="RCC1_3"/>
    <property type="match status" value="6"/>
</dbReference>
<feature type="compositionally biased region" description="Polar residues" evidence="5">
    <location>
        <begin position="776"/>
        <end position="786"/>
    </location>
</feature>
<dbReference type="AlphaFoldDB" id="A0A078B960"/>
<dbReference type="InterPro" id="IPR058923">
    <property type="entry name" value="RCC1-like_dom"/>
</dbReference>
<accession>A0A078B960</accession>
<dbReference type="Proteomes" id="UP000039865">
    <property type="component" value="Unassembled WGS sequence"/>
</dbReference>
<feature type="region of interest" description="Disordered" evidence="5">
    <location>
        <begin position="993"/>
        <end position="1021"/>
    </location>
</feature>
<dbReference type="PRINTS" id="PR00633">
    <property type="entry name" value="RCCNDNSATION"/>
</dbReference>
<name>A0A078B960_STYLE</name>
<evidence type="ECO:0000256" key="3">
    <source>
        <dbReference type="PROSITE-ProRule" id="PRU00235"/>
    </source>
</evidence>
<keyword evidence="8" id="KW-1185">Reference proteome</keyword>
<proteinExistence type="predicted"/>
<dbReference type="PROSITE" id="PS00626">
    <property type="entry name" value="RCC1_2"/>
    <property type="match status" value="2"/>
</dbReference>
<feature type="compositionally biased region" description="Basic and acidic residues" evidence="5">
    <location>
        <begin position="867"/>
        <end position="879"/>
    </location>
</feature>
<dbReference type="Pfam" id="PF25390">
    <property type="entry name" value="WD40_RLD"/>
    <property type="match status" value="1"/>
</dbReference>
<feature type="compositionally biased region" description="Basic and acidic residues" evidence="5">
    <location>
        <begin position="993"/>
        <end position="1009"/>
    </location>
</feature>
<feature type="compositionally biased region" description="Polar residues" evidence="5">
    <location>
        <begin position="917"/>
        <end position="929"/>
    </location>
</feature>
<feature type="repeat" description="RCC1" evidence="3">
    <location>
        <begin position="81"/>
        <end position="143"/>
    </location>
</feature>
<dbReference type="Gene3D" id="2.130.10.30">
    <property type="entry name" value="Regulator of chromosome condensation 1/beta-lactamase-inhibitor protein II"/>
    <property type="match status" value="2"/>
</dbReference>
<feature type="compositionally biased region" description="Polar residues" evidence="5">
    <location>
        <begin position="32"/>
        <end position="45"/>
    </location>
</feature>
<dbReference type="OrthoDB" id="406819at2759"/>
<feature type="region of interest" description="Disordered" evidence="5">
    <location>
        <begin position="917"/>
        <end position="978"/>
    </location>
</feature>
<dbReference type="PANTHER" id="PTHR45982">
    <property type="entry name" value="REGULATOR OF CHROMOSOME CONDENSATION"/>
    <property type="match status" value="1"/>
</dbReference>
<feature type="compositionally biased region" description="Polar residues" evidence="5">
    <location>
        <begin position="954"/>
        <end position="972"/>
    </location>
</feature>
<feature type="repeat" description="RCC1" evidence="3">
    <location>
        <begin position="302"/>
        <end position="353"/>
    </location>
</feature>